<comment type="caution">
    <text evidence="10">The sequence shown here is derived from an EMBL/GenBank/DDBJ whole genome shotgun (WGS) entry which is preliminary data.</text>
</comment>
<comment type="similarity">
    <text evidence="7">Belongs to the CbrB family.</text>
</comment>
<evidence type="ECO:0000256" key="4">
    <source>
        <dbReference type="ARBA" id="ARBA00022692"/>
    </source>
</evidence>
<keyword evidence="5 9" id="KW-1133">Transmembrane helix</keyword>
<keyword evidence="6 9" id="KW-0472">Membrane</keyword>
<comment type="subcellular location">
    <subcellularLocation>
        <location evidence="1">Cell inner membrane</location>
        <topology evidence="1">Multi-pass membrane protein</topology>
    </subcellularLocation>
</comment>
<evidence type="ECO:0000256" key="6">
    <source>
        <dbReference type="ARBA" id="ARBA00023136"/>
    </source>
</evidence>
<keyword evidence="4 9" id="KW-0812">Transmembrane</keyword>
<dbReference type="Pfam" id="PF26516">
    <property type="entry name" value="CBRB"/>
    <property type="match status" value="1"/>
</dbReference>
<evidence type="ECO:0000256" key="8">
    <source>
        <dbReference type="ARBA" id="ARBA00093791"/>
    </source>
</evidence>
<evidence type="ECO:0000256" key="7">
    <source>
        <dbReference type="ARBA" id="ARBA00093772"/>
    </source>
</evidence>
<keyword evidence="2" id="KW-1003">Cell membrane</keyword>
<feature type="transmembrane region" description="Helical" evidence="9">
    <location>
        <begin position="12"/>
        <end position="33"/>
    </location>
</feature>
<dbReference type="EMBL" id="FOLW01000002">
    <property type="protein sequence ID" value="SFC32895.1"/>
    <property type="molecule type" value="Genomic_DNA"/>
</dbReference>
<sequence>MNKIQRICHHAFWFTLIGPLIGLIAAIPLMYIILNYPHHFLRDILSEFPLVLLIVYVWGAPAALLTGIIIACLPKQYAHIIYIALIGMMTSLLFPLALLILGNNDASELSLVCAAAGLISAVIMNYFIRYLPPRFSSKVNPAQS</sequence>
<dbReference type="RefSeq" id="WP_074820735.1">
    <property type="nucleotide sequence ID" value="NZ_FOLW01000002.1"/>
</dbReference>
<feature type="transmembrane region" description="Helical" evidence="9">
    <location>
        <begin position="53"/>
        <end position="73"/>
    </location>
</feature>
<dbReference type="Proteomes" id="UP000226420">
    <property type="component" value="Unassembled WGS sequence"/>
</dbReference>
<evidence type="ECO:0000256" key="3">
    <source>
        <dbReference type="ARBA" id="ARBA00022519"/>
    </source>
</evidence>
<feature type="transmembrane region" description="Helical" evidence="9">
    <location>
        <begin position="80"/>
        <end position="103"/>
    </location>
</feature>
<evidence type="ECO:0000256" key="9">
    <source>
        <dbReference type="SAM" id="Phobius"/>
    </source>
</evidence>
<evidence type="ECO:0000313" key="11">
    <source>
        <dbReference type="Proteomes" id="UP000226420"/>
    </source>
</evidence>
<evidence type="ECO:0000313" key="10">
    <source>
        <dbReference type="EMBL" id="SFC32895.1"/>
    </source>
</evidence>
<feature type="transmembrane region" description="Helical" evidence="9">
    <location>
        <begin position="109"/>
        <end position="128"/>
    </location>
</feature>
<organism evidence="10 11">
    <name type="scientific">Pragia fontium DSM 5563 = ATCC 49100</name>
    <dbReference type="NCBI Taxonomy" id="1122977"/>
    <lineage>
        <taxon>Bacteria</taxon>
        <taxon>Pseudomonadati</taxon>
        <taxon>Pseudomonadota</taxon>
        <taxon>Gammaproteobacteria</taxon>
        <taxon>Enterobacterales</taxon>
        <taxon>Budviciaceae</taxon>
        <taxon>Pragia</taxon>
    </lineage>
</organism>
<name>A0AAJ4W8Q0_9GAMM</name>
<proteinExistence type="inferred from homology"/>
<keyword evidence="3" id="KW-0997">Cell inner membrane</keyword>
<dbReference type="AlphaFoldDB" id="A0AAJ4W8Q0"/>
<evidence type="ECO:0000256" key="5">
    <source>
        <dbReference type="ARBA" id="ARBA00022989"/>
    </source>
</evidence>
<evidence type="ECO:0000256" key="2">
    <source>
        <dbReference type="ARBA" id="ARBA00022475"/>
    </source>
</evidence>
<evidence type="ECO:0000256" key="1">
    <source>
        <dbReference type="ARBA" id="ARBA00004429"/>
    </source>
</evidence>
<dbReference type="InterPro" id="IPR058975">
    <property type="entry name" value="CbrB"/>
</dbReference>
<reference evidence="10 11" key="1">
    <citation type="submission" date="2016-10" db="EMBL/GenBank/DDBJ databases">
        <authorList>
            <person name="Varghese N."/>
            <person name="Submissions S."/>
        </authorList>
    </citation>
    <scope>NUCLEOTIDE SEQUENCE [LARGE SCALE GENOMIC DNA]</scope>
    <source>
        <strain evidence="10 11">DSM 5563</strain>
    </source>
</reference>
<gene>
    <name evidence="10" type="ORF">SAMN02745723_10289</name>
</gene>
<protein>
    <recommendedName>
        <fullName evidence="8">Inner membrane protein CbrB</fullName>
    </recommendedName>
</protein>
<accession>A0AAJ4W8Q0</accession>